<feature type="domain" description="C2H2-type" evidence="2">
    <location>
        <begin position="47"/>
        <end position="72"/>
    </location>
</feature>
<sequence>MVLLFIGNIEKNPGPTCKFKSCGFFTETIASCVRHQYYHSRSSNFMFYCPSPECIYVSKSFNALNYHVSMFHREIKHQNLEDPEADKKLPCTVLGCPQTMDSFWSLVQHICVHLDSGSPSSGVRCPVEDCRHPSLFLKSKTLRVHLSQYHQGWRDEGAPPSKRKRVDKSSTAGDSHFTESFGCGVNQGGSGEDIRDDVNDEETEDWELLNDDLIVDKIAKFYLQLYGEFFLPYETIQEICNGISFICGLNNLRMKKIMRTGLETLGVEQLQANELCYKVSSADILFTTHHKNAPGPSFTSDYLRKEYFKKHYDFQAPDEVSLSNHMDPDLKIQYVPVTNTLATILKDPVVQKDVDASFLKCSSNSDEVSDYTDGSLFKEENHEKKELHLFLYIDSYNPVMNALGSAKDKYKSLVMYFTLGNLKDENRSKIDSKHLVVMVRESVFKEVGAKKCFKDALKELKSLETVGTTYKDENIKVKVIYMLGDNLGQHTIGGFIECFTSIYFCRFCDIEKGVFKENPEHTNPPRSKEDYENCVREAKVTEEPCKGVKGDCVFNDLQNFHAVSHLCPCIAHDLFEGVVSRDLSGIIRSFVKKKWFSYKLLNKRINKFQCQGIDAPNKPANVRYKGKSKYKKLGGHAVQNWALLRLLPFIIGDKIKDFEDPAWKLYLQLKELCEYFCGHTFLKSDVPYIKDVLVPLYFERRSEVLDESMYPLKPKYHFSFGHYCELMLRYGPLIQVWTLGFEQKHKLFKHVVRLSRNFINVEYTCAMRHQLNLAFKATGPLFHEGCIETDAQIFSIDSYQGELKTFLSSMSITQGRCRSCKSINVDGISYDIGSLLLLKSNGRDIDCGRIKVILSTDNEVQFVLNCITATFNNTVGTYEIPEDALGELKSIPARGLKYAQPQPLYDFKGKLSFNVKGKVI</sequence>
<gene>
    <name evidence="4" type="primary">LOC117647855</name>
</gene>
<proteinExistence type="predicted"/>
<name>A0A6P8YZW2_THRPL</name>
<dbReference type="KEGG" id="tpal:117647855"/>
<feature type="domain" description="C2H2-type" evidence="2">
    <location>
        <begin position="89"/>
        <end position="113"/>
    </location>
</feature>
<evidence type="ECO:0000313" key="4">
    <source>
        <dbReference type="RefSeq" id="XP_034245718.1"/>
    </source>
</evidence>
<dbReference type="SMART" id="SM00355">
    <property type="entry name" value="ZnF_C2H2"/>
    <property type="match status" value="4"/>
</dbReference>
<dbReference type="OrthoDB" id="8190411at2759"/>
<reference evidence="4" key="1">
    <citation type="submission" date="2025-08" db="UniProtKB">
        <authorList>
            <consortium name="RefSeq"/>
        </authorList>
    </citation>
    <scope>IDENTIFICATION</scope>
    <source>
        <tissue evidence="4">Total insect</tissue>
    </source>
</reference>
<dbReference type="InterPro" id="IPR013087">
    <property type="entry name" value="Znf_C2H2_type"/>
</dbReference>
<organism evidence="4">
    <name type="scientific">Thrips palmi</name>
    <name type="common">Melon thrips</name>
    <dbReference type="NCBI Taxonomy" id="161013"/>
    <lineage>
        <taxon>Eukaryota</taxon>
        <taxon>Metazoa</taxon>
        <taxon>Ecdysozoa</taxon>
        <taxon>Arthropoda</taxon>
        <taxon>Hexapoda</taxon>
        <taxon>Insecta</taxon>
        <taxon>Pterygota</taxon>
        <taxon>Neoptera</taxon>
        <taxon>Paraneoptera</taxon>
        <taxon>Thysanoptera</taxon>
        <taxon>Terebrantia</taxon>
        <taxon>Thripoidea</taxon>
        <taxon>Thripidae</taxon>
        <taxon>Thrips</taxon>
    </lineage>
</organism>
<dbReference type="GeneID" id="117647855"/>
<feature type="domain" description="C2H2-type" evidence="2">
    <location>
        <begin position="15"/>
        <end position="39"/>
    </location>
</feature>
<accession>A0A6P8YZW2</accession>
<dbReference type="Proteomes" id="UP000515158">
    <property type="component" value="Unplaced"/>
</dbReference>
<feature type="domain" description="C2H2-type" evidence="2">
    <location>
        <begin position="123"/>
        <end position="150"/>
    </location>
</feature>
<protein>
    <submittedName>
        <fullName evidence="4">Uncharacterized protein LOC117647855</fullName>
    </submittedName>
</protein>
<evidence type="ECO:0000256" key="1">
    <source>
        <dbReference type="SAM" id="MobiDB-lite"/>
    </source>
</evidence>
<dbReference type="InParanoid" id="A0A6P8YZW2"/>
<evidence type="ECO:0000259" key="2">
    <source>
        <dbReference type="SMART" id="SM00355"/>
    </source>
</evidence>
<feature type="region of interest" description="Disordered" evidence="1">
    <location>
        <begin position="153"/>
        <end position="176"/>
    </location>
</feature>
<evidence type="ECO:0000313" key="3">
    <source>
        <dbReference type="Proteomes" id="UP000515158"/>
    </source>
</evidence>
<dbReference type="RefSeq" id="XP_034245718.1">
    <property type="nucleotide sequence ID" value="XM_034389827.1"/>
</dbReference>
<dbReference type="AlphaFoldDB" id="A0A6P8YZW2"/>
<keyword evidence="3" id="KW-1185">Reference proteome</keyword>